<dbReference type="WBParaSite" id="Gr19_v10_g6397.t1">
    <property type="protein sequence ID" value="Gr19_v10_g6397.t1"/>
    <property type="gene ID" value="Gr19_v10_g6397"/>
</dbReference>
<sequence>MSVILARLDQCYAFLECKNGSIVNVEGHPILERNVRNVSCSGEQHYCAAVTCTRIGFSFILWACAVHNNKTYCADVFTKDARNLSGLKDINCDCEFGEFREELANVHFLPPELPTRAELGLQYISTLDISTLDFSTLDVSTLSF</sequence>
<organism evidence="1 2">
    <name type="scientific">Globodera rostochiensis</name>
    <name type="common">Golden nematode worm</name>
    <name type="synonym">Heterodera rostochiensis</name>
    <dbReference type="NCBI Taxonomy" id="31243"/>
    <lineage>
        <taxon>Eukaryota</taxon>
        <taxon>Metazoa</taxon>
        <taxon>Ecdysozoa</taxon>
        <taxon>Nematoda</taxon>
        <taxon>Chromadorea</taxon>
        <taxon>Rhabditida</taxon>
        <taxon>Tylenchina</taxon>
        <taxon>Tylenchomorpha</taxon>
        <taxon>Tylenchoidea</taxon>
        <taxon>Heteroderidae</taxon>
        <taxon>Heteroderinae</taxon>
        <taxon>Globodera</taxon>
    </lineage>
</organism>
<protein>
    <submittedName>
        <fullName evidence="2">Uncharacterized protein</fullName>
    </submittedName>
</protein>
<reference evidence="2" key="1">
    <citation type="submission" date="2022-11" db="UniProtKB">
        <authorList>
            <consortium name="WormBaseParasite"/>
        </authorList>
    </citation>
    <scope>IDENTIFICATION</scope>
</reference>
<evidence type="ECO:0000313" key="1">
    <source>
        <dbReference type="Proteomes" id="UP000887572"/>
    </source>
</evidence>
<evidence type="ECO:0000313" key="2">
    <source>
        <dbReference type="WBParaSite" id="Gr19_v10_g6397.t1"/>
    </source>
</evidence>
<dbReference type="AlphaFoldDB" id="A0A914I1D6"/>
<dbReference type="Proteomes" id="UP000887572">
    <property type="component" value="Unplaced"/>
</dbReference>
<keyword evidence="1" id="KW-1185">Reference proteome</keyword>
<proteinExistence type="predicted"/>
<name>A0A914I1D6_GLORO</name>
<accession>A0A914I1D6</accession>